<feature type="signal peptide" evidence="1">
    <location>
        <begin position="1"/>
        <end position="25"/>
    </location>
</feature>
<evidence type="ECO:0000313" key="2">
    <source>
        <dbReference type="EMBL" id="HIX86208.1"/>
    </source>
</evidence>
<dbReference type="Proteomes" id="UP000823847">
    <property type="component" value="Unassembled WGS sequence"/>
</dbReference>
<proteinExistence type="predicted"/>
<gene>
    <name evidence="2" type="ORF">H9848_06330</name>
</gene>
<reference evidence="2" key="1">
    <citation type="journal article" date="2021" name="PeerJ">
        <title>Extensive microbial diversity within the chicken gut microbiome revealed by metagenomics and culture.</title>
        <authorList>
            <person name="Gilroy R."/>
            <person name="Ravi A."/>
            <person name="Getino M."/>
            <person name="Pursley I."/>
            <person name="Horton D.L."/>
            <person name="Alikhan N.F."/>
            <person name="Baker D."/>
            <person name="Gharbi K."/>
            <person name="Hall N."/>
            <person name="Watson M."/>
            <person name="Adriaenssens E.M."/>
            <person name="Foster-Nyarko E."/>
            <person name="Jarju S."/>
            <person name="Secka A."/>
            <person name="Antonio M."/>
            <person name="Oren A."/>
            <person name="Chaudhuri R.R."/>
            <person name="La Ragione R."/>
            <person name="Hildebrand F."/>
            <person name="Pallen M.J."/>
        </authorList>
    </citation>
    <scope>NUCLEOTIDE SEQUENCE</scope>
    <source>
        <strain evidence="2">ChiHecec2B26-12326</strain>
    </source>
</reference>
<feature type="chain" id="PRO_5038549710" description="DUF4595 domain-containing protein" evidence="1">
    <location>
        <begin position="26"/>
        <end position="131"/>
    </location>
</feature>
<keyword evidence="1" id="KW-0732">Signal</keyword>
<dbReference type="EMBL" id="DXEN01000048">
    <property type="protein sequence ID" value="HIX86208.1"/>
    <property type="molecule type" value="Genomic_DNA"/>
</dbReference>
<evidence type="ECO:0000313" key="3">
    <source>
        <dbReference type="Proteomes" id="UP000823847"/>
    </source>
</evidence>
<organism evidence="2 3">
    <name type="scientific">Candidatus Parabacteroides intestinigallinarum</name>
    <dbReference type="NCBI Taxonomy" id="2838722"/>
    <lineage>
        <taxon>Bacteria</taxon>
        <taxon>Pseudomonadati</taxon>
        <taxon>Bacteroidota</taxon>
        <taxon>Bacteroidia</taxon>
        <taxon>Bacteroidales</taxon>
        <taxon>Tannerellaceae</taxon>
        <taxon>Parabacteroides</taxon>
    </lineage>
</organism>
<comment type="caution">
    <text evidence="2">The sequence shown here is derived from an EMBL/GenBank/DDBJ whole genome shotgun (WGS) entry which is preliminary data.</text>
</comment>
<evidence type="ECO:0000256" key="1">
    <source>
        <dbReference type="SAM" id="SignalP"/>
    </source>
</evidence>
<accession>A0A9D1XRC6</accession>
<dbReference type="PROSITE" id="PS51257">
    <property type="entry name" value="PROKAR_LIPOPROTEIN"/>
    <property type="match status" value="1"/>
</dbReference>
<dbReference type="AlphaFoldDB" id="A0A9D1XRC6"/>
<protein>
    <recommendedName>
        <fullName evidence="4">DUF4595 domain-containing protein</fullName>
    </recommendedName>
</protein>
<reference evidence="2" key="2">
    <citation type="submission" date="2021-04" db="EMBL/GenBank/DDBJ databases">
        <authorList>
            <person name="Gilroy R."/>
        </authorList>
    </citation>
    <scope>NUCLEOTIDE SEQUENCE</scope>
    <source>
        <strain evidence="2">ChiHecec2B26-12326</strain>
    </source>
</reference>
<evidence type="ECO:0008006" key="4">
    <source>
        <dbReference type="Google" id="ProtNLM"/>
    </source>
</evidence>
<name>A0A9D1XRC6_9BACT</name>
<sequence>MKSTLRNWLFLVCALVTLIGVSACSDDDEGTTYVYTYTAGGEVSSSGSIEGGLSALTAITDYTAAIQQAIGGSYATELCDEKVITACEAVYATHRANHPEWVGEIHISRGQYDLSTGETSSSTTIQTYTYE</sequence>